<feature type="compositionally biased region" description="Polar residues" evidence="1">
    <location>
        <begin position="15"/>
        <end position="39"/>
    </location>
</feature>
<dbReference type="PANTHER" id="PTHR10775:SF188">
    <property type="entry name" value="TRANSPOSASE-ASSOCIATED DOMAIN-CONTAINING PROTEIN"/>
    <property type="match status" value="1"/>
</dbReference>
<name>A0AAW2Y925_9LAMI</name>
<accession>A0AAW2Y925</accession>
<comment type="caution">
    <text evidence="2">The sequence shown here is derived from an EMBL/GenBank/DDBJ whole genome shotgun (WGS) entry which is preliminary data.</text>
</comment>
<evidence type="ECO:0000313" key="2">
    <source>
        <dbReference type="EMBL" id="KAL0462260.1"/>
    </source>
</evidence>
<dbReference type="AlphaFoldDB" id="A0AAW2Y925"/>
<dbReference type="EMBL" id="JACGWN010000001">
    <property type="protein sequence ID" value="KAL0462260.1"/>
    <property type="molecule type" value="Genomic_DNA"/>
</dbReference>
<organism evidence="2">
    <name type="scientific">Sesamum latifolium</name>
    <dbReference type="NCBI Taxonomy" id="2727402"/>
    <lineage>
        <taxon>Eukaryota</taxon>
        <taxon>Viridiplantae</taxon>
        <taxon>Streptophyta</taxon>
        <taxon>Embryophyta</taxon>
        <taxon>Tracheophyta</taxon>
        <taxon>Spermatophyta</taxon>
        <taxon>Magnoliopsida</taxon>
        <taxon>eudicotyledons</taxon>
        <taxon>Gunneridae</taxon>
        <taxon>Pentapetalae</taxon>
        <taxon>asterids</taxon>
        <taxon>lamiids</taxon>
        <taxon>Lamiales</taxon>
        <taxon>Pedaliaceae</taxon>
        <taxon>Sesamum</taxon>
    </lineage>
</organism>
<proteinExistence type="predicted"/>
<reference evidence="2" key="1">
    <citation type="submission" date="2020-06" db="EMBL/GenBank/DDBJ databases">
        <authorList>
            <person name="Li T."/>
            <person name="Hu X."/>
            <person name="Zhang T."/>
            <person name="Song X."/>
            <person name="Zhang H."/>
            <person name="Dai N."/>
            <person name="Sheng W."/>
            <person name="Hou X."/>
            <person name="Wei L."/>
        </authorList>
    </citation>
    <scope>NUCLEOTIDE SEQUENCE</scope>
    <source>
        <strain evidence="2">KEN1</strain>
        <tissue evidence="2">Leaf</tissue>
    </source>
</reference>
<reference evidence="2" key="2">
    <citation type="journal article" date="2024" name="Plant">
        <title>Genomic evolution and insights into agronomic trait innovations of Sesamum species.</title>
        <authorList>
            <person name="Miao H."/>
            <person name="Wang L."/>
            <person name="Qu L."/>
            <person name="Liu H."/>
            <person name="Sun Y."/>
            <person name="Le M."/>
            <person name="Wang Q."/>
            <person name="Wei S."/>
            <person name="Zheng Y."/>
            <person name="Lin W."/>
            <person name="Duan Y."/>
            <person name="Cao H."/>
            <person name="Xiong S."/>
            <person name="Wang X."/>
            <person name="Wei L."/>
            <person name="Li C."/>
            <person name="Ma Q."/>
            <person name="Ju M."/>
            <person name="Zhao R."/>
            <person name="Li G."/>
            <person name="Mu C."/>
            <person name="Tian Q."/>
            <person name="Mei H."/>
            <person name="Zhang T."/>
            <person name="Gao T."/>
            <person name="Zhang H."/>
        </authorList>
    </citation>
    <scope>NUCLEOTIDE SEQUENCE</scope>
    <source>
        <strain evidence="2">KEN1</strain>
    </source>
</reference>
<feature type="region of interest" description="Disordered" evidence="1">
    <location>
        <begin position="1"/>
        <end position="39"/>
    </location>
</feature>
<dbReference type="Pfam" id="PF02992">
    <property type="entry name" value="Transposase_21"/>
    <property type="match status" value="1"/>
</dbReference>
<protein>
    <submittedName>
        <fullName evidence="2">Uncharacterized protein</fullName>
    </submittedName>
</protein>
<dbReference type="InterPro" id="IPR004242">
    <property type="entry name" value="Transposase_21"/>
</dbReference>
<sequence length="166" mass="18442">MVFDAASPVFRPQGNAYNESHTNEAGSNSNDGVQHNTDNLGALSEKFSDVVRASDQPLYSGSKTHSQLSAVARYKPTRDQNPHCKKSAYATLRYLPITLQLQRLYASNTTSEHMSWHATHETESGVMYHPSDAEAWKHFNETHPDFALEPRNVRLGLCADGFAPHG</sequence>
<gene>
    <name evidence="2" type="ORF">Slati_0113600</name>
</gene>
<evidence type="ECO:0000256" key="1">
    <source>
        <dbReference type="SAM" id="MobiDB-lite"/>
    </source>
</evidence>
<dbReference type="PANTHER" id="PTHR10775">
    <property type="entry name" value="OS08G0208400 PROTEIN"/>
    <property type="match status" value="1"/>
</dbReference>